<sequence length="64" mass="7258">GLRYILVTKNGQLLGLITKKDVLRHLSAIRHPDIMNTGDSQEQQNYMILSERRMSGLTNDFGTV</sequence>
<evidence type="ECO:0000313" key="2">
    <source>
        <dbReference type="Proteomes" id="UP000789920"/>
    </source>
</evidence>
<dbReference type="Proteomes" id="UP000789920">
    <property type="component" value="Unassembled WGS sequence"/>
</dbReference>
<organism evidence="1 2">
    <name type="scientific">Racocetra persica</name>
    <dbReference type="NCBI Taxonomy" id="160502"/>
    <lineage>
        <taxon>Eukaryota</taxon>
        <taxon>Fungi</taxon>
        <taxon>Fungi incertae sedis</taxon>
        <taxon>Mucoromycota</taxon>
        <taxon>Glomeromycotina</taxon>
        <taxon>Glomeromycetes</taxon>
        <taxon>Diversisporales</taxon>
        <taxon>Gigasporaceae</taxon>
        <taxon>Racocetra</taxon>
    </lineage>
</organism>
<reference evidence="1" key="1">
    <citation type="submission" date="2021-06" db="EMBL/GenBank/DDBJ databases">
        <authorList>
            <person name="Kallberg Y."/>
            <person name="Tangrot J."/>
            <person name="Rosling A."/>
        </authorList>
    </citation>
    <scope>NUCLEOTIDE SEQUENCE</scope>
    <source>
        <strain evidence="1">MA461A</strain>
    </source>
</reference>
<evidence type="ECO:0000313" key="1">
    <source>
        <dbReference type="EMBL" id="CAG8837863.1"/>
    </source>
</evidence>
<protein>
    <submittedName>
        <fullName evidence="1">6356_t:CDS:1</fullName>
    </submittedName>
</protein>
<dbReference type="EMBL" id="CAJVQC010118868">
    <property type="protein sequence ID" value="CAG8837863.1"/>
    <property type="molecule type" value="Genomic_DNA"/>
</dbReference>
<comment type="caution">
    <text evidence="1">The sequence shown here is derived from an EMBL/GenBank/DDBJ whole genome shotgun (WGS) entry which is preliminary data.</text>
</comment>
<feature type="non-terminal residue" evidence="1">
    <location>
        <position position="1"/>
    </location>
</feature>
<proteinExistence type="predicted"/>
<gene>
    <name evidence="1" type="ORF">RPERSI_LOCUS30458</name>
</gene>
<name>A0ACA9SGW7_9GLOM</name>
<keyword evidence="2" id="KW-1185">Reference proteome</keyword>
<accession>A0ACA9SGW7</accession>